<feature type="region of interest" description="Disordered" evidence="1">
    <location>
        <begin position="304"/>
        <end position="325"/>
    </location>
</feature>
<dbReference type="PANTHER" id="PTHR23026:SF123">
    <property type="entry name" value="NAD(P)H NITROREDUCTASE RV3131-RELATED"/>
    <property type="match status" value="1"/>
</dbReference>
<accession>A0A1Q9LR20</accession>
<sequence>MTGEGVVSPVQGAPDGPDLESLRLVVRLACRAPSARNSQPWSWGRAPDGDLLLRADGSRWRSESGLDRVNLLISCGFALHHAVVALAAFGWATTVHRFPDARDPWLSARLRARATAPRPIPLVEAVSIIRRRSDRRAYAPVPVTGHVLDELRHRARQAGAVVEVVAAEPRAALHHLVVESDTGPTRGAGAARSALRPLNTGSGLHAMAKRTWEDPGSGTAWVADRGRASLDGGSLLVLGAEQDDDESQLRVGEAGSAVLLAATGVRLASCALTDPLRVQGVPELLRTQVLRCTATPRLVLRVGWPPAGSASPARTSRRDLDLTTA</sequence>
<evidence type="ECO:0000313" key="3">
    <source>
        <dbReference type="Proteomes" id="UP000186040"/>
    </source>
</evidence>
<evidence type="ECO:0000256" key="1">
    <source>
        <dbReference type="SAM" id="MobiDB-lite"/>
    </source>
</evidence>
<dbReference type="Gene3D" id="3.40.109.10">
    <property type="entry name" value="NADH Oxidase"/>
    <property type="match status" value="1"/>
</dbReference>
<protein>
    <recommendedName>
        <fullName evidence="4">Nitroreductase domain-containing protein</fullName>
    </recommendedName>
</protein>
<name>A0A1Q9LR20_9PSEU</name>
<comment type="caution">
    <text evidence="2">The sequence shown here is derived from an EMBL/GenBank/DDBJ whole genome shotgun (WGS) entry which is preliminary data.</text>
</comment>
<dbReference type="STRING" id="1193682.BJP25_12075"/>
<organism evidence="2 3">
    <name type="scientific">Actinokineospora bangkokensis</name>
    <dbReference type="NCBI Taxonomy" id="1193682"/>
    <lineage>
        <taxon>Bacteria</taxon>
        <taxon>Bacillati</taxon>
        <taxon>Actinomycetota</taxon>
        <taxon>Actinomycetes</taxon>
        <taxon>Pseudonocardiales</taxon>
        <taxon>Pseudonocardiaceae</taxon>
        <taxon>Actinokineospora</taxon>
    </lineage>
</organism>
<dbReference type="GO" id="GO:0016491">
    <property type="term" value="F:oxidoreductase activity"/>
    <property type="evidence" value="ECO:0007669"/>
    <property type="project" value="InterPro"/>
</dbReference>
<dbReference type="EMBL" id="MKQR01000007">
    <property type="protein sequence ID" value="OLR94479.1"/>
    <property type="molecule type" value="Genomic_DNA"/>
</dbReference>
<reference evidence="2 3" key="1">
    <citation type="submission" date="2016-10" db="EMBL/GenBank/DDBJ databases">
        <title>The Draft Genome Sequence of Actinokineospora bangkokensis 44EHWT reveals the biosynthetic pathway of antifungal compounds Thailandins with unusual extender unit butylmalonyl-CoA.</title>
        <authorList>
            <person name="Greule A."/>
            <person name="Intra B."/>
            <person name="Flemming S."/>
            <person name="Rommel M.G."/>
            <person name="Panbangred W."/>
            <person name="Bechthold A."/>
        </authorList>
    </citation>
    <scope>NUCLEOTIDE SEQUENCE [LARGE SCALE GENOMIC DNA]</scope>
    <source>
        <strain evidence="2 3">44EHW</strain>
    </source>
</reference>
<dbReference type="InterPro" id="IPR000415">
    <property type="entry name" value="Nitroreductase-like"/>
</dbReference>
<dbReference type="RefSeq" id="WP_075973859.1">
    <property type="nucleotide sequence ID" value="NZ_MKQR01000007.1"/>
</dbReference>
<dbReference type="Proteomes" id="UP000186040">
    <property type="component" value="Unassembled WGS sequence"/>
</dbReference>
<dbReference type="AlphaFoldDB" id="A0A1Q9LR20"/>
<evidence type="ECO:0000313" key="2">
    <source>
        <dbReference type="EMBL" id="OLR94479.1"/>
    </source>
</evidence>
<proteinExistence type="predicted"/>
<feature type="compositionally biased region" description="Basic and acidic residues" evidence="1">
    <location>
        <begin position="316"/>
        <end position="325"/>
    </location>
</feature>
<dbReference type="SUPFAM" id="SSF55469">
    <property type="entry name" value="FMN-dependent nitroreductase-like"/>
    <property type="match status" value="2"/>
</dbReference>
<dbReference type="PANTHER" id="PTHR23026">
    <property type="entry name" value="NADPH NITROREDUCTASE"/>
    <property type="match status" value="1"/>
</dbReference>
<keyword evidence="3" id="KW-1185">Reference proteome</keyword>
<gene>
    <name evidence="2" type="ORF">BJP25_12075</name>
</gene>
<dbReference type="InterPro" id="IPR050627">
    <property type="entry name" value="Nitroreductase/BluB"/>
</dbReference>
<evidence type="ECO:0008006" key="4">
    <source>
        <dbReference type="Google" id="ProtNLM"/>
    </source>
</evidence>
<dbReference type="OrthoDB" id="8156917at2"/>